<reference evidence="2 3" key="1">
    <citation type="journal article" date="2011" name="Syst. Appl. Microbiol.">
        <title>Defluviimonas denitrificans gen. nov., sp. nov., and Pararhodobacter aggregans gen. nov., sp. nov., non-phototrophic Rhodobacteraceae from the biofilter of a marine aquaculture.</title>
        <authorList>
            <person name="Foesel B.U."/>
            <person name="Drake H.L."/>
            <person name="Schramm A."/>
        </authorList>
    </citation>
    <scope>NUCLEOTIDE SEQUENCE [LARGE SCALE GENOMIC DNA]</scope>
    <source>
        <strain evidence="2 3">D1-19</strain>
    </source>
</reference>
<dbReference type="Proteomes" id="UP000244810">
    <property type="component" value="Unassembled WGS sequence"/>
</dbReference>
<evidence type="ECO:0000313" key="2">
    <source>
        <dbReference type="EMBL" id="PVE47170.1"/>
    </source>
</evidence>
<protein>
    <recommendedName>
        <fullName evidence="1">DNA primase/polymerase bifunctional N-terminal domain-containing protein</fullName>
    </recommendedName>
</protein>
<dbReference type="InterPro" id="IPR015330">
    <property type="entry name" value="DNA_primase/pol_bifunc_N"/>
</dbReference>
<dbReference type="AlphaFoldDB" id="A0A2T7UQZ3"/>
<organism evidence="2 3">
    <name type="scientific">Pararhodobacter aggregans</name>
    <dbReference type="NCBI Taxonomy" id="404875"/>
    <lineage>
        <taxon>Bacteria</taxon>
        <taxon>Pseudomonadati</taxon>
        <taxon>Pseudomonadota</taxon>
        <taxon>Alphaproteobacteria</taxon>
        <taxon>Rhodobacterales</taxon>
        <taxon>Paracoccaceae</taxon>
        <taxon>Pararhodobacter</taxon>
    </lineage>
</organism>
<keyword evidence="3" id="KW-1185">Reference proteome</keyword>
<evidence type="ECO:0000259" key="1">
    <source>
        <dbReference type="Pfam" id="PF09250"/>
    </source>
</evidence>
<dbReference type="EMBL" id="QDDR01000006">
    <property type="protein sequence ID" value="PVE47170.1"/>
    <property type="molecule type" value="Genomic_DNA"/>
</dbReference>
<dbReference type="Pfam" id="PF09250">
    <property type="entry name" value="Prim-Pol"/>
    <property type="match status" value="1"/>
</dbReference>
<proteinExistence type="predicted"/>
<comment type="caution">
    <text evidence="2">The sequence shown here is derived from an EMBL/GenBank/DDBJ whole genome shotgun (WGS) entry which is preliminary data.</text>
</comment>
<feature type="domain" description="DNA primase/polymerase bifunctional N-terminal" evidence="1">
    <location>
        <begin position="11"/>
        <end position="152"/>
    </location>
</feature>
<accession>A0A2T7UQZ3</accession>
<sequence length="784" mass="87772">MMDQIHTLLNEAGYRLVPLKEKQKRPRDNNWNENAYSLDGLGRQVGLVIETGMVDVDLDWPELRAFATDGKYDTLAWGRQGKVTHLVYRAELREPITFKLPKVTGAPLLQGDHAYTVCELRTSAAGEAYQAMIPGSTHPDGDDLEWFHEVVPQEVAADAIVQTWGAYSALAVLTRFYPGHGMRDDFALALTGCMVRAGWAEQQIKNFMTYLCRAAGDEEVQMRSEKAQRTLKRLEAGRKVAGIPKAAELMGIPIKWMQEIAVWLGWKKRNPKGQGSAVFLSAQVAEVSKQAWDALAEYQVEGDPGVYSYGEAMARVDDGRMQLLDSSGLKFELNRCTTWLVKENDKWKPVSAPASVVEDMLCARRRDVTVPTLKQVSIVPTFTSDGRLLNENGFDEASGIFLDLKVSVEVPSKPTAAEVRAALRRLWLPISQFPFEDKSDRVHALAMILEPYMRDMFGPTPLYFINKPAAGTGASLFVETSLYPTLGTWPEAQTPPRSGEEMKKTLTACFADGLRCIYFDNANVLNSPEFASAITAEIYAARILGVSKMLRVPVRVQWVGSGNNTELSGELYRRTVDIRMDAKMANPEDRDIAQFRIKDLKRWVVDHHADQVRAALTLIQYWVNAGMPEGKGSKASFEAWAAKMSGLFECINVRGFLATPVDRRPDDPEEEQIRELVLAMHRAKKRKINPSEPGIDWTKPVKASTVLDLVTAQHVNIDFGWKDPARAMGDLLRRFQGRIFEFETEGGRTARLALSKSSYQGTTRWTVDAEVVEEIKEKTAQPAF</sequence>
<gene>
    <name evidence="2" type="ORF">DDE23_13060</name>
</gene>
<name>A0A2T7UQZ3_9RHOB</name>
<evidence type="ECO:0000313" key="3">
    <source>
        <dbReference type="Proteomes" id="UP000244810"/>
    </source>
</evidence>